<keyword evidence="1" id="KW-0472">Membrane</keyword>
<feature type="transmembrane region" description="Helical" evidence="1">
    <location>
        <begin position="12"/>
        <end position="30"/>
    </location>
</feature>
<sequence length="381" mass="42983">MRGQRAIKRGTVILIAGFAFFAALNILARLSTQFSDFYVGKIYPVISTPFIFLSGLLPFSLGELMIALAVAAFFLGIPALVLFLVLKRRSAGLRKRVLLKLSKTVLWIALYIFATETLGCFIMYQCSTFSDRYLPASEHTNELLLDTLGAVAKRLGELSDEFERDGEGYIVLKTQDYIEDCKTAMSQLAGEYPMLSGYYPSPKPIISSYFMSQQGIIGLYIPFAFEATYNRDTQDISKPCTLCHELSHLKGVIQEDEASFVAILACTRSENTALRYSAYLDAFYYLYSNASELLGTEYEPMLREAVSEVPDAVWEKDLYSYRADYWETNSDKEIIPTETVQAVSEALTDAMLKSNDVEEGILIYYRVTELLMDYYALNQSI</sequence>
<feature type="transmembrane region" description="Helical" evidence="1">
    <location>
        <begin position="42"/>
        <end position="59"/>
    </location>
</feature>
<gene>
    <name evidence="2" type="ORF">IAD28_01105</name>
</gene>
<reference evidence="2" key="2">
    <citation type="journal article" date="2021" name="PeerJ">
        <title>Extensive microbial diversity within the chicken gut microbiome revealed by metagenomics and culture.</title>
        <authorList>
            <person name="Gilroy R."/>
            <person name="Ravi A."/>
            <person name="Getino M."/>
            <person name="Pursley I."/>
            <person name="Horton D.L."/>
            <person name="Alikhan N.F."/>
            <person name="Baker D."/>
            <person name="Gharbi K."/>
            <person name="Hall N."/>
            <person name="Watson M."/>
            <person name="Adriaenssens E.M."/>
            <person name="Foster-Nyarko E."/>
            <person name="Jarju S."/>
            <person name="Secka A."/>
            <person name="Antonio M."/>
            <person name="Oren A."/>
            <person name="Chaudhuri R.R."/>
            <person name="La Ragione R."/>
            <person name="Hildebrand F."/>
            <person name="Pallen M.J."/>
        </authorList>
    </citation>
    <scope>NUCLEOTIDE SEQUENCE</scope>
    <source>
        <strain evidence="2">1370</strain>
    </source>
</reference>
<keyword evidence="1" id="KW-1133">Transmembrane helix</keyword>
<proteinExistence type="predicted"/>
<feature type="transmembrane region" description="Helical" evidence="1">
    <location>
        <begin position="65"/>
        <end position="85"/>
    </location>
</feature>
<comment type="caution">
    <text evidence="2">The sequence shown here is derived from an EMBL/GenBank/DDBJ whole genome shotgun (WGS) entry which is preliminary data.</text>
</comment>
<keyword evidence="1" id="KW-0812">Transmembrane</keyword>
<dbReference type="AlphaFoldDB" id="A0A9D1NPT7"/>
<dbReference type="Proteomes" id="UP000823960">
    <property type="component" value="Unassembled WGS sequence"/>
</dbReference>
<evidence type="ECO:0000313" key="2">
    <source>
        <dbReference type="EMBL" id="HIV10282.1"/>
    </source>
</evidence>
<evidence type="ECO:0000313" key="3">
    <source>
        <dbReference type="Proteomes" id="UP000823960"/>
    </source>
</evidence>
<feature type="transmembrane region" description="Helical" evidence="1">
    <location>
        <begin position="105"/>
        <end position="124"/>
    </location>
</feature>
<dbReference type="InterPro" id="IPR024294">
    <property type="entry name" value="DUF3810"/>
</dbReference>
<reference evidence="2" key="1">
    <citation type="submission" date="2020-10" db="EMBL/GenBank/DDBJ databases">
        <authorList>
            <person name="Gilroy R."/>
        </authorList>
    </citation>
    <scope>NUCLEOTIDE SEQUENCE</scope>
    <source>
        <strain evidence="2">1370</strain>
    </source>
</reference>
<evidence type="ECO:0000256" key="1">
    <source>
        <dbReference type="SAM" id="Phobius"/>
    </source>
</evidence>
<dbReference type="Pfam" id="PF12725">
    <property type="entry name" value="DUF3810"/>
    <property type="match status" value="1"/>
</dbReference>
<name>A0A9D1NPT7_9FIRM</name>
<organism evidence="2 3">
    <name type="scientific">Candidatus Faeciplasma avium</name>
    <dbReference type="NCBI Taxonomy" id="2840798"/>
    <lineage>
        <taxon>Bacteria</taxon>
        <taxon>Bacillati</taxon>
        <taxon>Bacillota</taxon>
        <taxon>Clostridia</taxon>
        <taxon>Eubacteriales</taxon>
        <taxon>Oscillospiraceae</taxon>
        <taxon>Oscillospiraceae incertae sedis</taxon>
        <taxon>Candidatus Faeciplasma</taxon>
    </lineage>
</organism>
<accession>A0A9D1NPT7</accession>
<dbReference type="EMBL" id="DVOL01000012">
    <property type="protein sequence ID" value="HIV10282.1"/>
    <property type="molecule type" value="Genomic_DNA"/>
</dbReference>
<protein>
    <submittedName>
        <fullName evidence="2">DUF3810 domain-containing protein</fullName>
    </submittedName>
</protein>